<dbReference type="PANTHER" id="PTHR30015:SF7">
    <property type="entry name" value="TYPE IV METHYL-DIRECTED RESTRICTION ENZYME ECOKMRR"/>
    <property type="match status" value="1"/>
</dbReference>
<dbReference type="InterPro" id="IPR007560">
    <property type="entry name" value="Restrct_endonuc_IV_Mrr"/>
</dbReference>
<dbReference type="InterPro" id="IPR011335">
    <property type="entry name" value="Restrct_endonuc-II-like"/>
</dbReference>
<reference evidence="3 4" key="1">
    <citation type="submission" date="2017-09" db="EMBL/GenBank/DDBJ databases">
        <title>Depth-based differentiation of microbial function through sediment-hosted aquifers and enrichment of novel symbionts in the deep terrestrial subsurface.</title>
        <authorList>
            <person name="Probst A.J."/>
            <person name="Ladd B."/>
            <person name="Jarett J.K."/>
            <person name="Geller-Mcgrath D.E."/>
            <person name="Sieber C.M."/>
            <person name="Emerson J.B."/>
            <person name="Anantharaman K."/>
            <person name="Thomas B.C."/>
            <person name="Malmstrom R."/>
            <person name="Stieglmeier M."/>
            <person name="Klingl A."/>
            <person name="Woyke T."/>
            <person name="Ryan C.M."/>
            <person name="Banfield J.F."/>
        </authorList>
    </citation>
    <scope>NUCLEOTIDE SEQUENCE [LARGE SCALE GENOMIC DNA]</scope>
    <source>
        <strain evidence="3">CG23_combo_of_CG06-09_8_20_14_all_37_18</strain>
    </source>
</reference>
<evidence type="ECO:0000313" key="4">
    <source>
        <dbReference type="Proteomes" id="UP000229952"/>
    </source>
</evidence>
<keyword evidence="1" id="KW-0175">Coiled coil</keyword>
<feature type="domain" description="Restriction endonuclease type IV Mrr" evidence="2">
    <location>
        <begin position="306"/>
        <end position="421"/>
    </location>
</feature>
<evidence type="ECO:0000259" key="2">
    <source>
        <dbReference type="Pfam" id="PF04471"/>
    </source>
</evidence>
<protein>
    <submittedName>
        <fullName evidence="3">Restriction endonuclease</fullName>
    </submittedName>
</protein>
<dbReference type="GO" id="GO:0003677">
    <property type="term" value="F:DNA binding"/>
    <property type="evidence" value="ECO:0007669"/>
    <property type="project" value="InterPro"/>
</dbReference>
<dbReference type="GO" id="GO:0009307">
    <property type="term" value="P:DNA restriction-modification system"/>
    <property type="evidence" value="ECO:0007669"/>
    <property type="project" value="InterPro"/>
</dbReference>
<keyword evidence="3" id="KW-0255">Endonuclease</keyword>
<dbReference type="EMBL" id="PCRQ01000024">
    <property type="protein sequence ID" value="PIP24359.1"/>
    <property type="molecule type" value="Genomic_DNA"/>
</dbReference>
<dbReference type="InterPro" id="IPR052906">
    <property type="entry name" value="Type_IV_Methyl-Rstrct_Enzyme"/>
</dbReference>
<accession>A0A2G9YYU6</accession>
<sequence>MKVDDRIDWEKLFDKKPFKDYIPFLKPELKEFEKNVPKANVLEVISFFKNKRIKAEREAKEAYQKALKTWEEKEKSNLSQYSKDKEKYLNDQASHNNKLKLAKQSYENGEKQGVVNYLNLVLERSKYPSSLSLFPEVKYEENAKILLVDMELPVADSFIPTIEFKYNATTQQIVDRKMNKKEFDDFYNNILFQITLRTIHEIFESDYNNTVNGVVFNGWIDRINPKVGKEVRNCIISLQVSKAEFNEIHLDKIDPRECFRHLKGITAGSLINLSPVKPIMMLDTKDNRFIKAAEMLGGFDNNTNLASMEWQDFEVLIRDLIQKEFSHEGCKVEVTRASRDAGVDAIAFDEDPIRGGKYVVQAKRYNNLVPLSAVRDLYGTVHNEGAVKGILVTTSYFGGDALEFVKDKPLALINGEQLLYMFNKHGYKMKIELTKKQRAASTISY</sequence>
<dbReference type="Pfam" id="PF04471">
    <property type="entry name" value="Mrr_cat"/>
    <property type="match status" value="1"/>
</dbReference>
<gene>
    <name evidence="3" type="ORF">COX35_01075</name>
</gene>
<dbReference type="Gene3D" id="3.40.1350.10">
    <property type="match status" value="1"/>
</dbReference>
<proteinExistence type="predicted"/>
<feature type="coiled-coil region" evidence="1">
    <location>
        <begin position="45"/>
        <end position="73"/>
    </location>
</feature>
<dbReference type="SUPFAM" id="SSF52980">
    <property type="entry name" value="Restriction endonuclease-like"/>
    <property type="match status" value="1"/>
</dbReference>
<evidence type="ECO:0000256" key="1">
    <source>
        <dbReference type="SAM" id="Coils"/>
    </source>
</evidence>
<evidence type="ECO:0000313" key="3">
    <source>
        <dbReference type="EMBL" id="PIP24359.1"/>
    </source>
</evidence>
<comment type="caution">
    <text evidence="3">The sequence shown here is derived from an EMBL/GenBank/DDBJ whole genome shotgun (WGS) entry which is preliminary data.</text>
</comment>
<dbReference type="PANTHER" id="PTHR30015">
    <property type="entry name" value="MRR RESTRICTION SYSTEM PROTEIN"/>
    <property type="match status" value="1"/>
</dbReference>
<keyword evidence="3" id="KW-0540">Nuclease</keyword>
<dbReference type="AlphaFoldDB" id="A0A2G9YYU6"/>
<dbReference type="InterPro" id="IPR011856">
    <property type="entry name" value="tRNA_endonuc-like_dom_sf"/>
</dbReference>
<dbReference type="Proteomes" id="UP000229952">
    <property type="component" value="Unassembled WGS sequence"/>
</dbReference>
<keyword evidence="3" id="KW-0378">Hydrolase</keyword>
<dbReference type="GO" id="GO:0015666">
    <property type="term" value="F:restriction endodeoxyribonuclease activity"/>
    <property type="evidence" value="ECO:0007669"/>
    <property type="project" value="TreeGrafter"/>
</dbReference>
<organism evidence="3 4">
    <name type="scientific">Candidatus Nealsonbacteria bacterium CG23_combo_of_CG06-09_8_20_14_all_37_18</name>
    <dbReference type="NCBI Taxonomy" id="1974720"/>
    <lineage>
        <taxon>Bacteria</taxon>
        <taxon>Candidatus Nealsoniibacteriota</taxon>
    </lineage>
</organism>
<name>A0A2G9YYU6_9BACT</name>